<keyword evidence="13" id="KW-0472">Membrane</keyword>
<evidence type="ECO:0000256" key="9">
    <source>
        <dbReference type="ARBA" id="ARBA00022777"/>
    </source>
</evidence>
<keyword evidence="8 12" id="KW-0547">Nucleotide-binding</keyword>
<dbReference type="Gene3D" id="3.40.50.300">
    <property type="entry name" value="P-loop containing nucleotide triphosphate hydrolases"/>
    <property type="match status" value="1"/>
</dbReference>
<keyword evidence="10 12" id="KW-0067">ATP-binding</keyword>
<gene>
    <name evidence="12" type="primary">adkA</name>
    <name evidence="14" type="ORF">B9Q12_00040</name>
</gene>
<comment type="subcellular location">
    <subcellularLocation>
        <location evidence="2 12">Cytoplasm</location>
    </subcellularLocation>
</comment>
<evidence type="ECO:0000256" key="2">
    <source>
        <dbReference type="ARBA" id="ARBA00004496"/>
    </source>
</evidence>
<evidence type="ECO:0000256" key="1">
    <source>
        <dbReference type="ARBA" id="ARBA00000582"/>
    </source>
</evidence>
<evidence type="ECO:0000256" key="11">
    <source>
        <dbReference type="ARBA" id="ARBA00033336"/>
    </source>
</evidence>
<evidence type="ECO:0000256" key="12">
    <source>
        <dbReference type="HAMAP-Rule" id="MF_00234"/>
    </source>
</evidence>
<name>A0A2R6C414_9ARCH</name>
<accession>A0A2R6C414</accession>
<evidence type="ECO:0000256" key="7">
    <source>
        <dbReference type="ARBA" id="ARBA00022679"/>
    </source>
</evidence>
<organism evidence="14 15">
    <name type="scientific">Candidatus Marsarchaeota G2 archaeon ECH_B_SAG-G06</name>
    <dbReference type="NCBI Taxonomy" id="1978166"/>
    <lineage>
        <taxon>Archaea</taxon>
        <taxon>Candidatus Marsarchaeota</taxon>
        <taxon>Candidatus Marsarchaeota group 2</taxon>
    </lineage>
</organism>
<dbReference type="SUPFAM" id="SSF52540">
    <property type="entry name" value="P-loop containing nucleoside triphosphate hydrolases"/>
    <property type="match status" value="1"/>
</dbReference>
<evidence type="ECO:0000256" key="4">
    <source>
        <dbReference type="ARBA" id="ARBA00012955"/>
    </source>
</evidence>
<evidence type="ECO:0000313" key="14">
    <source>
        <dbReference type="EMBL" id="PSO05631.1"/>
    </source>
</evidence>
<dbReference type="GO" id="GO:0005524">
    <property type="term" value="F:ATP binding"/>
    <property type="evidence" value="ECO:0007669"/>
    <property type="project" value="UniProtKB-UniRule"/>
</dbReference>
<keyword evidence="7 12" id="KW-0808">Transferase</keyword>
<dbReference type="Proteomes" id="UP000240582">
    <property type="component" value="Unassembled WGS sequence"/>
</dbReference>
<evidence type="ECO:0000256" key="8">
    <source>
        <dbReference type="ARBA" id="ARBA00022741"/>
    </source>
</evidence>
<evidence type="ECO:0000256" key="3">
    <source>
        <dbReference type="ARBA" id="ARBA00007088"/>
    </source>
</evidence>
<keyword evidence="6 12" id="KW-0963">Cytoplasm</keyword>
<comment type="similarity">
    <text evidence="3 12">Belongs to the archaeal adenylate kinase family.</text>
</comment>
<keyword evidence="13" id="KW-1133">Transmembrane helix</keyword>
<evidence type="ECO:0000256" key="6">
    <source>
        <dbReference type="ARBA" id="ARBA00022490"/>
    </source>
</evidence>
<sequence length="208" mass="23183">MSVDEVKLSRKGKLIIVAGINGVGKTTVLNSVKQLTKEIEVVNYGDEMFSIASQRGWVQNRDQIRKLPLERQLLLQKEAAQNLSLKAKEKNIIVDTHVLIPTPSGAWPGLPKWVVESLAPDIIVILEAPPDVIFMRRNLDKLRERKDQSSIEEIRTFMELIRAAAIASAVLVGAAVVIVQNIEGDPSFAAKEIVRTPLTRGCHRFFKL</sequence>
<feature type="transmembrane region" description="Helical" evidence="13">
    <location>
        <begin position="160"/>
        <end position="179"/>
    </location>
</feature>
<dbReference type="InterPro" id="IPR027417">
    <property type="entry name" value="P-loop_NTPase"/>
</dbReference>
<evidence type="ECO:0000256" key="10">
    <source>
        <dbReference type="ARBA" id="ARBA00022840"/>
    </source>
</evidence>
<dbReference type="HAMAP" id="MF_00234">
    <property type="entry name" value="Adenylate_kinase_AdkA"/>
    <property type="match status" value="1"/>
</dbReference>
<dbReference type="EMBL" id="NEXN01000001">
    <property type="protein sequence ID" value="PSO05631.1"/>
    <property type="molecule type" value="Genomic_DNA"/>
</dbReference>
<evidence type="ECO:0000313" key="15">
    <source>
        <dbReference type="Proteomes" id="UP000240582"/>
    </source>
</evidence>
<dbReference type="GO" id="GO:0004017">
    <property type="term" value="F:AMP kinase activity"/>
    <property type="evidence" value="ECO:0007669"/>
    <property type="project" value="UniProtKB-UniRule"/>
</dbReference>
<keyword evidence="9 12" id="KW-0418">Kinase</keyword>
<comment type="catalytic activity">
    <reaction evidence="1 12">
        <text>AMP + ATP = 2 ADP</text>
        <dbReference type="Rhea" id="RHEA:12973"/>
        <dbReference type="ChEBI" id="CHEBI:30616"/>
        <dbReference type="ChEBI" id="CHEBI:456215"/>
        <dbReference type="ChEBI" id="CHEBI:456216"/>
        <dbReference type="EC" id="2.7.4.3"/>
    </reaction>
</comment>
<dbReference type="AlphaFoldDB" id="A0A2R6C414"/>
<comment type="caution">
    <text evidence="14">The sequence shown here is derived from an EMBL/GenBank/DDBJ whole genome shotgun (WGS) entry which is preliminary data.</text>
</comment>
<comment type="caution">
    <text evidence="12">Lacks conserved residue(s) required for the propagation of feature annotation.</text>
</comment>
<evidence type="ECO:0000256" key="13">
    <source>
        <dbReference type="SAM" id="Phobius"/>
    </source>
</evidence>
<keyword evidence="13" id="KW-0812">Transmembrane</keyword>
<dbReference type="GO" id="GO:0005737">
    <property type="term" value="C:cytoplasm"/>
    <property type="evidence" value="ECO:0007669"/>
    <property type="project" value="UniProtKB-SubCell"/>
</dbReference>
<dbReference type="Pfam" id="PF13207">
    <property type="entry name" value="AAA_17"/>
    <property type="match status" value="1"/>
</dbReference>
<dbReference type="InterPro" id="IPR023477">
    <property type="entry name" value="Adenylate_kinase_AdkA"/>
</dbReference>
<proteinExistence type="inferred from homology"/>
<evidence type="ECO:0000256" key="5">
    <source>
        <dbReference type="ARBA" id="ARBA00019926"/>
    </source>
</evidence>
<reference evidence="14 15" key="1">
    <citation type="submission" date="2017-04" db="EMBL/GenBank/DDBJ databases">
        <title>Novel microbial lineages endemic to geothermal iron-oxide mats fill important gaps in the evolutionary history of Archaea.</title>
        <authorList>
            <person name="Jay Z.J."/>
            <person name="Beam J.P."/>
            <person name="Dlakic M."/>
            <person name="Rusch D.B."/>
            <person name="Kozubal M.A."/>
            <person name="Inskeep W.P."/>
        </authorList>
    </citation>
    <scope>NUCLEOTIDE SEQUENCE [LARGE SCALE GENOMIC DNA]</scope>
    <source>
        <strain evidence="14">ECH_B_SAG-G06</strain>
    </source>
</reference>
<protein>
    <recommendedName>
        <fullName evidence="5 12">Adenylate kinase</fullName>
        <shortName evidence="12">AK</shortName>
        <ecNumber evidence="4 12">2.7.4.3</ecNumber>
    </recommendedName>
    <alternativeName>
        <fullName evidence="11 12">ATP-AMP transphosphorylase</fullName>
    </alternativeName>
</protein>
<dbReference type="NCBIfam" id="NF003122">
    <property type="entry name" value="PRK04040.1"/>
    <property type="match status" value="1"/>
</dbReference>
<dbReference type="EC" id="2.7.4.3" evidence="4 12"/>